<reference evidence="1" key="2">
    <citation type="submission" date="2021-04" db="EMBL/GenBank/DDBJ databases">
        <authorList>
            <person name="Gilroy R."/>
        </authorList>
    </citation>
    <scope>NUCLEOTIDE SEQUENCE</scope>
    <source>
        <strain evidence="1">CHK193-4272</strain>
    </source>
</reference>
<protein>
    <submittedName>
        <fullName evidence="1">Uncharacterized protein</fullName>
    </submittedName>
</protein>
<comment type="caution">
    <text evidence="1">The sequence shown here is derived from an EMBL/GenBank/DDBJ whole genome shotgun (WGS) entry which is preliminary data.</text>
</comment>
<sequence length="268" mass="30459">MAVKLRRFGVFILLVLIVAFCVALPTIETIARDLRHINSINVVEIDPIKSDNNTSLVKRISLISSKIYKGEAQTLGFENGSKLTLNSAIENAIKQMDTLYNMGLLPESSDAYNNSQEGSQQIFISGVEFAVDNDNPSCNLILWNIEAVSDNYSLSIKMDDETGKVLMYQVISQNSLDWADELDFNNVSKLWSEYLGLNIDNNLKILYGNRAKIYLQMNNNLFLYSVNYDLNDIDDNILKVLRVCLYDTEGQVEYVLYHDLYEFGMVVE</sequence>
<dbReference type="EMBL" id="DXIE01000005">
    <property type="protein sequence ID" value="HIV61348.1"/>
    <property type="molecule type" value="Genomic_DNA"/>
</dbReference>
<accession>A0A9D1TH07</accession>
<dbReference type="AlphaFoldDB" id="A0A9D1TH07"/>
<reference evidence="1" key="1">
    <citation type="journal article" date="2021" name="PeerJ">
        <title>Extensive microbial diversity within the chicken gut microbiome revealed by metagenomics and culture.</title>
        <authorList>
            <person name="Gilroy R."/>
            <person name="Ravi A."/>
            <person name="Getino M."/>
            <person name="Pursley I."/>
            <person name="Horton D.L."/>
            <person name="Alikhan N.F."/>
            <person name="Baker D."/>
            <person name="Gharbi K."/>
            <person name="Hall N."/>
            <person name="Watson M."/>
            <person name="Adriaenssens E.M."/>
            <person name="Foster-Nyarko E."/>
            <person name="Jarju S."/>
            <person name="Secka A."/>
            <person name="Antonio M."/>
            <person name="Oren A."/>
            <person name="Chaudhuri R.R."/>
            <person name="La Ragione R."/>
            <person name="Hildebrand F."/>
            <person name="Pallen M.J."/>
        </authorList>
    </citation>
    <scope>NUCLEOTIDE SEQUENCE</scope>
    <source>
        <strain evidence="1">CHK193-4272</strain>
    </source>
</reference>
<organism evidence="1 2">
    <name type="scientific">Candidatus Butyricicoccus avistercoris</name>
    <dbReference type="NCBI Taxonomy" id="2838518"/>
    <lineage>
        <taxon>Bacteria</taxon>
        <taxon>Bacillati</taxon>
        <taxon>Bacillota</taxon>
        <taxon>Clostridia</taxon>
        <taxon>Eubacteriales</taxon>
        <taxon>Butyricicoccaceae</taxon>
        <taxon>Butyricicoccus</taxon>
    </lineage>
</organism>
<dbReference type="Proteomes" id="UP000886808">
    <property type="component" value="Unassembled WGS sequence"/>
</dbReference>
<evidence type="ECO:0000313" key="1">
    <source>
        <dbReference type="EMBL" id="HIV61348.1"/>
    </source>
</evidence>
<gene>
    <name evidence="1" type="ORF">H9746_00625</name>
</gene>
<proteinExistence type="predicted"/>
<name>A0A9D1TH07_9FIRM</name>
<evidence type="ECO:0000313" key="2">
    <source>
        <dbReference type="Proteomes" id="UP000886808"/>
    </source>
</evidence>